<organism evidence="5 6">
    <name type="scientific">Rhodoferax ferrireducens</name>
    <dbReference type="NCBI Taxonomy" id="192843"/>
    <lineage>
        <taxon>Bacteria</taxon>
        <taxon>Pseudomonadati</taxon>
        <taxon>Pseudomonadota</taxon>
        <taxon>Betaproteobacteria</taxon>
        <taxon>Burkholderiales</taxon>
        <taxon>Comamonadaceae</taxon>
        <taxon>Rhodoferax</taxon>
    </lineage>
</organism>
<protein>
    <submittedName>
        <fullName evidence="5">NAD(P)-dependent dehydrogenase (Short-subunit alcohol dehydrogenase family)</fullName>
    </submittedName>
</protein>
<reference evidence="5 6" key="1">
    <citation type="submission" date="2023-07" db="EMBL/GenBank/DDBJ databases">
        <title>Sorghum-associated microbial communities from plants grown in Nebraska, USA.</title>
        <authorList>
            <person name="Schachtman D."/>
        </authorList>
    </citation>
    <scope>NUCLEOTIDE SEQUENCE [LARGE SCALE GENOMIC DNA]</scope>
    <source>
        <strain evidence="5 6">BE313</strain>
    </source>
</reference>
<dbReference type="NCBIfam" id="NF004843">
    <property type="entry name" value="PRK06194.1"/>
    <property type="match status" value="1"/>
</dbReference>
<dbReference type="SUPFAM" id="SSF51735">
    <property type="entry name" value="NAD(P)-binding Rossmann-fold domains"/>
    <property type="match status" value="1"/>
</dbReference>
<dbReference type="EMBL" id="JAVDXT010000001">
    <property type="protein sequence ID" value="MDR7377066.1"/>
    <property type="molecule type" value="Genomic_DNA"/>
</dbReference>
<dbReference type="CDD" id="cd05233">
    <property type="entry name" value="SDR_c"/>
    <property type="match status" value="1"/>
</dbReference>
<evidence type="ECO:0000256" key="4">
    <source>
        <dbReference type="SAM" id="MobiDB-lite"/>
    </source>
</evidence>
<evidence type="ECO:0000256" key="2">
    <source>
        <dbReference type="ARBA" id="ARBA00023002"/>
    </source>
</evidence>
<dbReference type="InterPro" id="IPR002347">
    <property type="entry name" value="SDR_fam"/>
</dbReference>
<evidence type="ECO:0000256" key="3">
    <source>
        <dbReference type="RuleBase" id="RU000363"/>
    </source>
</evidence>
<dbReference type="Pfam" id="PF00106">
    <property type="entry name" value="adh_short"/>
    <property type="match status" value="1"/>
</dbReference>
<evidence type="ECO:0000256" key="1">
    <source>
        <dbReference type="ARBA" id="ARBA00006484"/>
    </source>
</evidence>
<dbReference type="PRINTS" id="PR00080">
    <property type="entry name" value="SDRFAMILY"/>
</dbReference>
<feature type="compositionally biased region" description="Basic and acidic residues" evidence="4">
    <location>
        <begin position="292"/>
        <end position="306"/>
    </location>
</feature>
<dbReference type="PANTHER" id="PTHR44196">
    <property type="entry name" value="DEHYDROGENASE/REDUCTASE SDR FAMILY MEMBER 7B"/>
    <property type="match status" value="1"/>
</dbReference>
<dbReference type="PRINTS" id="PR00081">
    <property type="entry name" value="GDHRDH"/>
</dbReference>
<proteinExistence type="inferred from homology"/>
<comment type="caution">
    <text evidence="5">The sequence shown here is derived from an EMBL/GenBank/DDBJ whole genome shotgun (WGS) entry which is preliminary data.</text>
</comment>
<evidence type="ECO:0000313" key="6">
    <source>
        <dbReference type="Proteomes" id="UP001180487"/>
    </source>
</evidence>
<comment type="similarity">
    <text evidence="1 3">Belongs to the short-chain dehydrogenases/reductases (SDR) family.</text>
</comment>
<dbReference type="InterPro" id="IPR036291">
    <property type="entry name" value="NAD(P)-bd_dom_sf"/>
</dbReference>
<gene>
    <name evidence="5" type="ORF">J2X19_001724</name>
</gene>
<keyword evidence="2" id="KW-0560">Oxidoreductase</keyword>
<dbReference type="Gene3D" id="3.40.50.720">
    <property type="entry name" value="NAD(P)-binding Rossmann-like Domain"/>
    <property type="match status" value="1"/>
</dbReference>
<keyword evidence="6" id="KW-1185">Reference proteome</keyword>
<accession>A0ABU2C6V8</accession>
<evidence type="ECO:0000313" key="5">
    <source>
        <dbReference type="EMBL" id="MDR7377066.1"/>
    </source>
</evidence>
<dbReference type="Proteomes" id="UP001180487">
    <property type="component" value="Unassembled WGS sequence"/>
</dbReference>
<dbReference type="PANTHER" id="PTHR44196:SF1">
    <property type="entry name" value="DEHYDROGENASE_REDUCTASE SDR FAMILY MEMBER 7B"/>
    <property type="match status" value="1"/>
</dbReference>
<name>A0ABU2C6V8_9BURK</name>
<feature type="region of interest" description="Disordered" evidence="4">
    <location>
        <begin position="280"/>
        <end position="306"/>
    </location>
</feature>
<sequence length="306" mass="32523">MESMDTLRGKTAVLTGAGSGLGLECARIAARLGMQLVLADVQPDALQAATAEMQALGAEVLSFQLDVSKASAVDALGQATLERFGAPHFVFNNAGVGAGGLVWENSAADWEWVLGVNLMGVVHGVRVFTPMMLQAAQHDPAYRGHIVNTASMAGLLNLPNMGVYNVSKHAVVALSETLYQDLALVTDQVSASVLCPYFVPTGIHQSQRNRPAELAAGTATRSQRISQAMVNSAVDAGKVTAAEVAQKVFDALRDRQFYIYSHPQALAAVQTRMDDLLQARNPSSPFAQKPSLGEDLRRALRGEPKA</sequence>